<dbReference type="Proteomes" id="UP000053732">
    <property type="component" value="Unassembled WGS sequence"/>
</dbReference>
<gene>
    <name evidence="1" type="ORF">PCAMFM013_S004g000129</name>
</gene>
<accession>A0A0G4P1M8</accession>
<name>A0A0G4P1M8_PENC3</name>
<dbReference type="EMBL" id="HG793137">
    <property type="protein sequence ID" value="CRL20189.1"/>
    <property type="molecule type" value="Genomic_DNA"/>
</dbReference>
<organism evidence="1 2">
    <name type="scientific">Penicillium camemberti (strain FM 013)</name>
    <dbReference type="NCBI Taxonomy" id="1429867"/>
    <lineage>
        <taxon>Eukaryota</taxon>
        <taxon>Fungi</taxon>
        <taxon>Dikarya</taxon>
        <taxon>Ascomycota</taxon>
        <taxon>Pezizomycotina</taxon>
        <taxon>Eurotiomycetes</taxon>
        <taxon>Eurotiomycetidae</taxon>
        <taxon>Eurotiales</taxon>
        <taxon>Aspergillaceae</taxon>
        <taxon>Penicillium</taxon>
    </lineage>
</organism>
<dbReference type="AlphaFoldDB" id="A0A0G4P1M8"/>
<proteinExistence type="predicted"/>
<evidence type="ECO:0000313" key="1">
    <source>
        <dbReference type="EMBL" id="CRL20189.1"/>
    </source>
</evidence>
<keyword evidence="2" id="KW-1185">Reference proteome</keyword>
<reference evidence="1 2" key="1">
    <citation type="journal article" date="2014" name="Nat. Commun.">
        <title>Multiple recent horizontal transfers of a large genomic region in cheese making fungi.</title>
        <authorList>
            <person name="Cheeseman K."/>
            <person name="Ropars J."/>
            <person name="Renault P."/>
            <person name="Dupont J."/>
            <person name="Gouzy J."/>
            <person name="Branca A."/>
            <person name="Abraham A.L."/>
            <person name="Ceppi M."/>
            <person name="Conseiller E."/>
            <person name="Debuchy R."/>
            <person name="Malagnac F."/>
            <person name="Goarin A."/>
            <person name="Silar P."/>
            <person name="Lacoste S."/>
            <person name="Sallet E."/>
            <person name="Bensimon A."/>
            <person name="Giraud T."/>
            <person name="Brygoo Y."/>
        </authorList>
    </citation>
    <scope>NUCLEOTIDE SEQUENCE [LARGE SCALE GENOMIC DNA]</scope>
    <source>
        <strain evidence="2">FM 013</strain>
    </source>
</reference>
<evidence type="ECO:0000313" key="2">
    <source>
        <dbReference type="Proteomes" id="UP000053732"/>
    </source>
</evidence>
<sequence>MAYRRSLMSPHSAKHVSGPSGLCISNFQFDSRPVACLTRPGLNAVWGADQCPPACPSKIP</sequence>
<protein>
    <submittedName>
        <fullName evidence="1">Str. FM013</fullName>
    </submittedName>
</protein>